<evidence type="ECO:0000256" key="1">
    <source>
        <dbReference type="SAM" id="SignalP"/>
    </source>
</evidence>
<evidence type="ECO:0008006" key="4">
    <source>
        <dbReference type="Google" id="ProtNLM"/>
    </source>
</evidence>
<dbReference type="EMBL" id="JAVDYC010000001">
    <property type="protein sequence ID" value="MDR7326419.1"/>
    <property type="molecule type" value="Genomic_DNA"/>
</dbReference>
<sequence length="275" mass="28464">MIRRLVLAATLLVLAGCGGPEAGGRGDPWTAAGVDAPAIAERQENGRTVVVVAATTTLPLPAEKNRTGFDRRAAKIVWRNHAGRVDAIDLTTDSGSSEPYRRTWERAALEAAFGPRPAGLDLGREPAAGPAPAAGPFADPHPATAGAAAQIVIDVLHRTARDHFGVALPAPLTPEPGAECYDAGLFGDQPSGTVRSGYPVEFPAGFTTADPESLLPGLAGYWASLGLRVDTGRLDDGLADLTATVPGTGSVTVTVRDSGEHPMNIHGYTDCLPPR</sequence>
<name>A0AAE3ZUP4_9ACTN</name>
<comment type="caution">
    <text evidence="2">The sequence shown here is derived from an EMBL/GenBank/DDBJ whole genome shotgun (WGS) entry which is preliminary data.</text>
</comment>
<reference evidence="2 3" key="1">
    <citation type="submission" date="2023-07" db="EMBL/GenBank/DDBJ databases">
        <title>Sequencing the genomes of 1000 actinobacteria strains.</title>
        <authorList>
            <person name="Klenk H.-P."/>
        </authorList>
    </citation>
    <scope>NUCLEOTIDE SEQUENCE [LARGE SCALE GENOMIC DNA]</scope>
    <source>
        <strain evidence="2 3">DSM 44711</strain>
    </source>
</reference>
<keyword evidence="3" id="KW-1185">Reference proteome</keyword>
<evidence type="ECO:0000313" key="2">
    <source>
        <dbReference type="EMBL" id="MDR7326419.1"/>
    </source>
</evidence>
<feature type="chain" id="PRO_5041989691" description="Lipoprotein" evidence="1">
    <location>
        <begin position="23"/>
        <end position="275"/>
    </location>
</feature>
<dbReference type="PROSITE" id="PS51257">
    <property type="entry name" value="PROKAR_LIPOPROTEIN"/>
    <property type="match status" value="1"/>
</dbReference>
<gene>
    <name evidence="2" type="ORF">J2S44_006669</name>
</gene>
<dbReference type="RefSeq" id="WP_310422072.1">
    <property type="nucleotide sequence ID" value="NZ_JAVDYC010000001.1"/>
</dbReference>
<protein>
    <recommendedName>
        <fullName evidence="4">Lipoprotein</fullName>
    </recommendedName>
</protein>
<proteinExistence type="predicted"/>
<accession>A0AAE3ZUP4</accession>
<dbReference type="Proteomes" id="UP001183629">
    <property type="component" value="Unassembled WGS sequence"/>
</dbReference>
<keyword evidence="1" id="KW-0732">Signal</keyword>
<evidence type="ECO:0000313" key="3">
    <source>
        <dbReference type="Proteomes" id="UP001183629"/>
    </source>
</evidence>
<feature type="signal peptide" evidence="1">
    <location>
        <begin position="1"/>
        <end position="22"/>
    </location>
</feature>
<dbReference type="AlphaFoldDB" id="A0AAE3ZUP4"/>
<organism evidence="2 3">
    <name type="scientific">Catenuloplanes niger</name>
    <dbReference type="NCBI Taxonomy" id="587534"/>
    <lineage>
        <taxon>Bacteria</taxon>
        <taxon>Bacillati</taxon>
        <taxon>Actinomycetota</taxon>
        <taxon>Actinomycetes</taxon>
        <taxon>Micromonosporales</taxon>
        <taxon>Micromonosporaceae</taxon>
        <taxon>Catenuloplanes</taxon>
    </lineage>
</organism>